<proteinExistence type="predicted"/>
<comment type="caution">
    <text evidence="2">The sequence shown here is derived from an EMBL/GenBank/DDBJ whole genome shotgun (WGS) entry which is preliminary data.</text>
</comment>
<dbReference type="AlphaFoldDB" id="A0A318RYN4"/>
<dbReference type="EMBL" id="QJSX01000031">
    <property type="protein sequence ID" value="PYE48339.1"/>
    <property type="molecule type" value="Genomic_DNA"/>
</dbReference>
<name>A0A318RYN4_9DEIO</name>
<evidence type="ECO:0000313" key="2">
    <source>
        <dbReference type="EMBL" id="PYE48339.1"/>
    </source>
</evidence>
<sequence>MGRFIKILRTAITAQEYWMAVLLWTLVAILWGGLLGEGGWELLWHVTFIVTLYTLFFVSRLWRSSTHLD</sequence>
<accession>A0A318RYN4</accession>
<gene>
    <name evidence="2" type="ORF">DES52_1319</name>
</gene>
<evidence type="ECO:0000313" key="3">
    <source>
        <dbReference type="Proteomes" id="UP000248326"/>
    </source>
</evidence>
<reference evidence="2 3" key="1">
    <citation type="submission" date="2018-06" db="EMBL/GenBank/DDBJ databases">
        <title>Genomic Encyclopedia of Type Strains, Phase IV (KMG-IV): sequencing the most valuable type-strain genomes for metagenomic binning, comparative biology and taxonomic classification.</title>
        <authorList>
            <person name="Goeker M."/>
        </authorList>
    </citation>
    <scope>NUCLEOTIDE SEQUENCE [LARGE SCALE GENOMIC DNA]</scope>
    <source>
        <strain evidence="2 3">DSM 18048</strain>
    </source>
</reference>
<dbReference type="RefSeq" id="WP_110888960.1">
    <property type="nucleotide sequence ID" value="NZ_QJSX01000031.1"/>
</dbReference>
<keyword evidence="1" id="KW-0812">Transmembrane</keyword>
<evidence type="ECO:0000256" key="1">
    <source>
        <dbReference type="SAM" id="Phobius"/>
    </source>
</evidence>
<dbReference type="Proteomes" id="UP000248326">
    <property type="component" value="Unassembled WGS sequence"/>
</dbReference>
<feature type="transmembrane region" description="Helical" evidence="1">
    <location>
        <begin position="16"/>
        <end position="36"/>
    </location>
</feature>
<organism evidence="2 3">
    <name type="scientific">Deinococcus yavapaiensis KR-236</name>
    <dbReference type="NCBI Taxonomy" id="694435"/>
    <lineage>
        <taxon>Bacteria</taxon>
        <taxon>Thermotogati</taxon>
        <taxon>Deinococcota</taxon>
        <taxon>Deinococci</taxon>
        <taxon>Deinococcales</taxon>
        <taxon>Deinococcaceae</taxon>
        <taxon>Deinococcus</taxon>
    </lineage>
</organism>
<keyword evidence="3" id="KW-1185">Reference proteome</keyword>
<keyword evidence="1" id="KW-0472">Membrane</keyword>
<protein>
    <submittedName>
        <fullName evidence="2">Uncharacterized protein</fullName>
    </submittedName>
</protein>
<feature type="transmembrane region" description="Helical" evidence="1">
    <location>
        <begin position="42"/>
        <end position="62"/>
    </location>
</feature>
<keyword evidence="1" id="KW-1133">Transmembrane helix</keyword>